<reference evidence="2" key="1">
    <citation type="submission" date="2021-01" db="EMBL/GenBank/DDBJ databases">
        <title>Modified the classification status of verrucomicrobia.</title>
        <authorList>
            <person name="Feng X."/>
        </authorList>
    </citation>
    <scope>NUCLEOTIDE SEQUENCE</scope>
    <source>
        <strain evidence="2">KCTC 13126</strain>
    </source>
</reference>
<evidence type="ECO:0000313" key="2">
    <source>
        <dbReference type="EMBL" id="MBK1879642.1"/>
    </source>
</evidence>
<sequence>MKLSFGSSTALALGLCFSSVIAAGAPLDISKETFRNPPNEYRITQYQLTPQTLKKYPQYGVGGVMGFFYSALYPESGKLAYDTGGKGAAVIGDLVDAARAIDYKVWLADDWGYPSGSAGGRVVAENPEFEVKSLTMLSVSGNGPERIDYELPQDLHDIVYATLYPVKGGKIALDKGRRVSAAKKSLQTKGLKGSWELRVFARYVRDKDTQGQSTMRQFGHAGRYPDLMNREAMSRFIANMHAPILAQIDDPANQVEGFYCNEPNLMQTHWKGGYDAPYACAPWTDELPEYFEEMHRYELFSVLPAIFEGNDDQARRARIHYRQAVANLLTESFAVQIREWCNERGIKSSGHYLLNQFLSMHVQGYGDMMKFVSEFDVPALDIPIPNPDEFRDFAYQQTRFFSSVGVWKERGDTIMLLDPIIGGYGRSRLSPRLPLLLNSVNMASFHGANIFTSYLPFEATRKKTFTNGHENKATGYTKEEYRFFNEYTGRMTQVLRGARRDAGVGLYYPISMFQADLLASDKFWPTIKDLYQNRQDNWDNTEKALLDGDIEYMILHPEAVSEAEIEDGWMKIGYGAYHTLVMPHLELLPLAVADQLERFEASGGKVIWVGQVPGGGEYARNDSVVRNALRDADAIAVDELAGAIENSYSTEFDLSFTPGTEHLTVGRFHRNGEQVYLLVNREQEGLEVTVEGHRAKNSSGRIQVLDPSTGEISKVKLPARFSMGANRALMLIPEAGYLSGKLGKN</sequence>
<keyword evidence="1" id="KW-0732">Signal</keyword>
<feature type="signal peptide" evidence="1">
    <location>
        <begin position="1"/>
        <end position="22"/>
    </location>
</feature>
<dbReference type="PANTHER" id="PTHR36848">
    <property type="entry name" value="DNA-BINDING PROTEIN (PUTATIVE SECRETED PROTEIN)-RELATED"/>
    <property type="match status" value="1"/>
</dbReference>
<organism evidence="2 3">
    <name type="scientific">Pelagicoccus mobilis</name>
    <dbReference type="NCBI Taxonomy" id="415221"/>
    <lineage>
        <taxon>Bacteria</taxon>
        <taxon>Pseudomonadati</taxon>
        <taxon>Verrucomicrobiota</taxon>
        <taxon>Opitutia</taxon>
        <taxon>Puniceicoccales</taxon>
        <taxon>Pelagicoccaceae</taxon>
        <taxon>Pelagicoccus</taxon>
    </lineage>
</organism>
<accession>A0A934S4I9</accession>
<evidence type="ECO:0008006" key="4">
    <source>
        <dbReference type="Google" id="ProtNLM"/>
    </source>
</evidence>
<gene>
    <name evidence="2" type="ORF">JIN87_22340</name>
</gene>
<proteinExistence type="predicted"/>
<comment type="caution">
    <text evidence="2">The sequence shown here is derived from an EMBL/GenBank/DDBJ whole genome shotgun (WGS) entry which is preliminary data.</text>
</comment>
<evidence type="ECO:0000256" key="1">
    <source>
        <dbReference type="SAM" id="SignalP"/>
    </source>
</evidence>
<protein>
    <recommendedName>
        <fullName evidence="4">Glycoside hydrolase family 42 N-terminal domain-containing protein</fullName>
    </recommendedName>
</protein>
<feature type="chain" id="PRO_5036820341" description="Glycoside hydrolase family 42 N-terminal domain-containing protein" evidence="1">
    <location>
        <begin position="23"/>
        <end position="745"/>
    </location>
</feature>
<evidence type="ECO:0000313" key="3">
    <source>
        <dbReference type="Proteomes" id="UP000617628"/>
    </source>
</evidence>
<name>A0A934S4I9_9BACT</name>
<dbReference type="AlphaFoldDB" id="A0A934S4I9"/>
<dbReference type="EMBL" id="JAENIL010000053">
    <property type="protein sequence ID" value="MBK1879642.1"/>
    <property type="molecule type" value="Genomic_DNA"/>
</dbReference>
<keyword evidence="3" id="KW-1185">Reference proteome</keyword>
<dbReference type="RefSeq" id="WP_200357856.1">
    <property type="nucleotide sequence ID" value="NZ_JAENIL010000053.1"/>
</dbReference>
<dbReference type="PANTHER" id="PTHR36848:SF2">
    <property type="entry name" value="SECRETED PROTEIN"/>
    <property type="match status" value="1"/>
</dbReference>
<dbReference type="InterPro" id="IPR053161">
    <property type="entry name" value="Ulvan_degrading_GH"/>
</dbReference>
<dbReference type="Proteomes" id="UP000617628">
    <property type="component" value="Unassembled WGS sequence"/>
</dbReference>